<accession>A0A392VKT1</accession>
<dbReference type="AlphaFoldDB" id="A0A392VKT1"/>
<dbReference type="Proteomes" id="UP000265520">
    <property type="component" value="Unassembled WGS sequence"/>
</dbReference>
<proteinExistence type="predicted"/>
<keyword evidence="2" id="KW-1185">Reference proteome</keyword>
<evidence type="ECO:0000313" key="1">
    <source>
        <dbReference type="EMBL" id="MCI88063.1"/>
    </source>
</evidence>
<comment type="caution">
    <text evidence="1">The sequence shown here is derived from an EMBL/GenBank/DDBJ whole genome shotgun (WGS) entry which is preliminary data.</text>
</comment>
<sequence length="40" mass="4422">SDVSDVRSGDVRTRRAVERSAEKKFAGSIVSPWRMSAVVE</sequence>
<dbReference type="EMBL" id="LXQA011182684">
    <property type="protein sequence ID" value="MCI88063.1"/>
    <property type="molecule type" value="Genomic_DNA"/>
</dbReference>
<organism evidence="1 2">
    <name type="scientific">Trifolium medium</name>
    <dbReference type="NCBI Taxonomy" id="97028"/>
    <lineage>
        <taxon>Eukaryota</taxon>
        <taxon>Viridiplantae</taxon>
        <taxon>Streptophyta</taxon>
        <taxon>Embryophyta</taxon>
        <taxon>Tracheophyta</taxon>
        <taxon>Spermatophyta</taxon>
        <taxon>Magnoliopsida</taxon>
        <taxon>eudicotyledons</taxon>
        <taxon>Gunneridae</taxon>
        <taxon>Pentapetalae</taxon>
        <taxon>rosids</taxon>
        <taxon>fabids</taxon>
        <taxon>Fabales</taxon>
        <taxon>Fabaceae</taxon>
        <taxon>Papilionoideae</taxon>
        <taxon>50 kb inversion clade</taxon>
        <taxon>NPAAA clade</taxon>
        <taxon>Hologalegina</taxon>
        <taxon>IRL clade</taxon>
        <taxon>Trifolieae</taxon>
        <taxon>Trifolium</taxon>
    </lineage>
</organism>
<evidence type="ECO:0000313" key="2">
    <source>
        <dbReference type="Proteomes" id="UP000265520"/>
    </source>
</evidence>
<name>A0A392VKT1_9FABA</name>
<protein>
    <submittedName>
        <fullName evidence="1">Uncharacterized protein</fullName>
    </submittedName>
</protein>
<feature type="non-terminal residue" evidence="1">
    <location>
        <position position="1"/>
    </location>
</feature>
<reference evidence="1 2" key="1">
    <citation type="journal article" date="2018" name="Front. Plant Sci.">
        <title>Red Clover (Trifolium pratense) and Zigzag Clover (T. medium) - A Picture of Genomic Similarities and Differences.</title>
        <authorList>
            <person name="Dluhosova J."/>
            <person name="Istvanek J."/>
            <person name="Nedelnik J."/>
            <person name="Repkova J."/>
        </authorList>
    </citation>
    <scope>NUCLEOTIDE SEQUENCE [LARGE SCALE GENOMIC DNA]</scope>
    <source>
        <strain evidence="2">cv. 10/8</strain>
        <tissue evidence="1">Leaf</tissue>
    </source>
</reference>